<comment type="caution">
    <text evidence="2">The sequence shown here is derived from an EMBL/GenBank/DDBJ whole genome shotgun (WGS) entry which is preliminary data.</text>
</comment>
<reference evidence="2" key="2">
    <citation type="submission" date="2021-02" db="EMBL/GenBank/DDBJ databases">
        <authorList>
            <person name="Kimball J.A."/>
            <person name="Haas M.W."/>
            <person name="Macchietto M."/>
            <person name="Kono T."/>
            <person name="Duquette J."/>
            <person name="Shao M."/>
        </authorList>
    </citation>
    <scope>NUCLEOTIDE SEQUENCE</scope>
    <source>
        <tissue evidence="2">Fresh leaf tissue</tissue>
    </source>
</reference>
<accession>A0A8J5WLJ8</accession>
<gene>
    <name evidence="2" type="ORF">GUJ93_ZPchr0012g20391</name>
</gene>
<reference evidence="2" key="1">
    <citation type="journal article" date="2021" name="bioRxiv">
        <title>Whole Genome Assembly and Annotation of Northern Wild Rice, Zizania palustris L., Supports a Whole Genome Duplication in the Zizania Genus.</title>
        <authorList>
            <person name="Haas M."/>
            <person name="Kono T."/>
            <person name="Macchietto M."/>
            <person name="Millas R."/>
            <person name="McGilp L."/>
            <person name="Shao M."/>
            <person name="Duquette J."/>
            <person name="Hirsch C.N."/>
            <person name="Kimball J."/>
        </authorList>
    </citation>
    <scope>NUCLEOTIDE SEQUENCE</scope>
    <source>
        <tissue evidence="2">Fresh leaf tissue</tissue>
    </source>
</reference>
<keyword evidence="3" id="KW-1185">Reference proteome</keyword>
<evidence type="ECO:0000313" key="3">
    <source>
        <dbReference type="Proteomes" id="UP000729402"/>
    </source>
</evidence>
<evidence type="ECO:0000256" key="1">
    <source>
        <dbReference type="SAM" id="MobiDB-lite"/>
    </source>
</evidence>
<sequence>MDAHSRTRAGDNHDCHVPQERPPPPPHSTKPSHAHKSLRPFPAIHFTGEAERSIHPSTTRHHHRRQISNRCKNPPCSITNLPCGLKLGLLGILEGWLFCELLHVSWWNKLWWSIHYN</sequence>
<proteinExistence type="predicted"/>
<name>A0A8J5WLJ8_ZIZPA</name>
<protein>
    <submittedName>
        <fullName evidence="2">Uncharacterized protein</fullName>
    </submittedName>
</protein>
<dbReference type="Proteomes" id="UP000729402">
    <property type="component" value="Unassembled WGS sequence"/>
</dbReference>
<feature type="region of interest" description="Disordered" evidence="1">
    <location>
        <begin position="1"/>
        <end position="38"/>
    </location>
</feature>
<organism evidence="2 3">
    <name type="scientific">Zizania palustris</name>
    <name type="common">Northern wild rice</name>
    <dbReference type="NCBI Taxonomy" id="103762"/>
    <lineage>
        <taxon>Eukaryota</taxon>
        <taxon>Viridiplantae</taxon>
        <taxon>Streptophyta</taxon>
        <taxon>Embryophyta</taxon>
        <taxon>Tracheophyta</taxon>
        <taxon>Spermatophyta</taxon>
        <taxon>Magnoliopsida</taxon>
        <taxon>Liliopsida</taxon>
        <taxon>Poales</taxon>
        <taxon>Poaceae</taxon>
        <taxon>BOP clade</taxon>
        <taxon>Oryzoideae</taxon>
        <taxon>Oryzeae</taxon>
        <taxon>Zizaniinae</taxon>
        <taxon>Zizania</taxon>
    </lineage>
</organism>
<feature type="compositionally biased region" description="Basic and acidic residues" evidence="1">
    <location>
        <begin position="1"/>
        <end position="19"/>
    </location>
</feature>
<evidence type="ECO:0000313" key="2">
    <source>
        <dbReference type="EMBL" id="KAG8091861.1"/>
    </source>
</evidence>
<dbReference type="AlphaFoldDB" id="A0A8J5WLJ8"/>
<dbReference type="EMBL" id="JAAALK010000080">
    <property type="protein sequence ID" value="KAG8091861.1"/>
    <property type="molecule type" value="Genomic_DNA"/>
</dbReference>